<protein>
    <submittedName>
        <fullName evidence="2">Uncharacterized protein</fullName>
    </submittedName>
</protein>
<name>A0ABQ4G0R4_9ACTN</name>
<sequence length="97" mass="10092">MPTFRNVIAGLAISTALTGGAVALSAATGASAASATTATVASCWGNGHGGAWRRCHRFDHFRSERRFRKTVQTALVGVRSGNRSTGDTIVDIDNDAD</sequence>
<evidence type="ECO:0000313" key="2">
    <source>
        <dbReference type="EMBL" id="GIH40637.1"/>
    </source>
</evidence>
<evidence type="ECO:0000313" key="3">
    <source>
        <dbReference type="Proteomes" id="UP000603904"/>
    </source>
</evidence>
<evidence type="ECO:0000256" key="1">
    <source>
        <dbReference type="SAM" id="SignalP"/>
    </source>
</evidence>
<dbReference type="Proteomes" id="UP000603904">
    <property type="component" value="Unassembled WGS sequence"/>
</dbReference>
<keyword evidence="3" id="KW-1185">Reference proteome</keyword>
<proteinExistence type="predicted"/>
<organism evidence="2 3">
    <name type="scientific">Microbispora corallina</name>
    <dbReference type="NCBI Taxonomy" id="83302"/>
    <lineage>
        <taxon>Bacteria</taxon>
        <taxon>Bacillati</taxon>
        <taxon>Actinomycetota</taxon>
        <taxon>Actinomycetes</taxon>
        <taxon>Streptosporangiales</taxon>
        <taxon>Streptosporangiaceae</taxon>
        <taxon>Microbispora</taxon>
    </lineage>
</organism>
<feature type="chain" id="PRO_5045359110" evidence="1">
    <location>
        <begin position="33"/>
        <end position="97"/>
    </location>
</feature>
<dbReference type="EMBL" id="BOOC01000014">
    <property type="protein sequence ID" value="GIH40637.1"/>
    <property type="molecule type" value="Genomic_DNA"/>
</dbReference>
<keyword evidence="1" id="KW-0732">Signal</keyword>
<accession>A0ABQ4G0R4</accession>
<reference evidence="2 3" key="1">
    <citation type="submission" date="2021-01" db="EMBL/GenBank/DDBJ databases">
        <title>Whole genome shotgun sequence of Microbispora corallina NBRC 16416.</title>
        <authorList>
            <person name="Komaki H."/>
            <person name="Tamura T."/>
        </authorList>
    </citation>
    <scope>NUCLEOTIDE SEQUENCE [LARGE SCALE GENOMIC DNA]</scope>
    <source>
        <strain evidence="2 3">NBRC 16416</strain>
    </source>
</reference>
<dbReference type="RefSeq" id="WP_204058013.1">
    <property type="nucleotide sequence ID" value="NZ_BAAAGP010000009.1"/>
</dbReference>
<comment type="caution">
    <text evidence="2">The sequence shown here is derived from an EMBL/GenBank/DDBJ whole genome shotgun (WGS) entry which is preliminary data.</text>
</comment>
<gene>
    <name evidence="2" type="ORF">Mco01_36370</name>
</gene>
<feature type="signal peptide" evidence="1">
    <location>
        <begin position="1"/>
        <end position="32"/>
    </location>
</feature>